<proteinExistence type="predicted"/>
<organism evidence="1 2">
    <name type="scientific">Limnobaculum zhutongyuii</name>
    <dbReference type="NCBI Taxonomy" id="2498113"/>
    <lineage>
        <taxon>Bacteria</taxon>
        <taxon>Pseudomonadati</taxon>
        <taxon>Pseudomonadota</taxon>
        <taxon>Gammaproteobacteria</taxon>
        <taxon>Enterobacterales</taxon>
        <taxon>Budviciaceae</taxon>
        <taxon>Limnobaculum</taxon>
    </lineage>
</organism>
<reference evidence="1 2" key="1">
    <citation type="submission" date="2019-03" db="EMBL/GenBank/DDBJ databases">
        <title>Pragia sp. nov. isolated from the gut tract of Carduelis flavirostris.</title>
        <authorList>
            <person name="Ge Y."/>
        </authorList>
    </citation>
    <scope>NUCLEOTIDE SEQUENCE [LARGE SCALE GENOMIC DNA]</scope>
    <source>
        <strain evidence="1 2">CF-458</strain>
    </source>
</reference>
<dbReference type="InterPro" id="IPR018755">
    <property type="entry name" value="Phage_Mu_Gp48"/>
</dbReference>
<gene>
    <name evidence="1" type="ORF">EKN56_02965</name>
</gene>
<dbReference type="OrthoDB" id="6592844at2"/>
<dbReference type="KEGG" id="prag:EKN56_02965"/>
<dbReference type="AlphaFoldDB" id="A0A411WR07"/>
<accession>A0A411WR07</accession>
<dbReference type="EMBL" id="CP034752">
    <property type="protein sequence ID" value="QBH98651.1"/>
    <property type="molecule type" value="Genomic_DNA"/>
</dbReference>
<protein>
    <submittedName>
        <fullName evidence="1">DUF2313 domain-containing protein</fullName>
    </submittedName>
</protein>
<name>A0A411WR07_9GAMM</name>
<keyword evidence="2" id="KW-1185">Reference proteome</keyword>
<evidence type="ECO:0000313" key="1">
    <source>
        <dbReference type="EMBL" id="QBH98651.1"/>
    </source>
</evidence>
<sequence>MNSATLLALLLPPVSYDPKGTRISAELRAEGALLDVTKEKSNEVLNAVTPFFANNLINDWERVLDVIPSTDATYQQRLERVLAKLSETGGLSIPYFKRIAASLGYLIEIQEFEPFRAGVNRAGDRIYVPEIIYVWNVIIYGNKTPVYRFRAGVSCAGERLTSFGDDVIETLFNELKPAFTYVYFSYKEEK</sequence>
<evidence type="ECO:0000313" key="2">
    <source>
        <dbReference type="Proteomes" id="UP000293154"/>
    </source>
</evidence>
<dbReference type="Pfam" id="PF10076">
    <property type="entry name" value="Phage_Mu_Gp48"/>
    <property type="match status" value="1"/>
</dbReference>
<dbReference type="Proteomes" id="UP000293154">
    <property type="component" value="Chromosome"/>
</dbReference>